<keyword evidence="3 5" id="KW-0238">DNA-binding</keyword>
<dbReference type="EMBL" id="BSUO01000001">
    <property type="protein sequence ID" value="GMA40812.1"/>
    <property type="molecule type" value="Genomic_DNA"/>
</dbReference>
<sequence>MINKLQNGRWRVRVKHRGVVVANRVFDRKAEAAAWEAEQRRRLNDGDFVSPSAGRLTVAELAREYEDARRGQVAVRSWESDESALRVHIVPALGALPVAAVRAVDVERFLTNLAVSRSIRTAARVRTTLRGLFDYAVRTQRIRVSPATAVALPRPDSRTGESVGVNPFTLAELRAVVESQRSRPRQHESTKVYADVTLVLGLTGVRFGELRGLRVRDVVDVPYPAIVVQRSLPQSGRTGKVIVRTTTKGGRSRIVPLSDLVQPIVSSWVADKAGDDVLFPAPEGGYLLGSNWRRAVQWEVTGLGRRPHDLRHTAATLWLTAGVDVKTVSAWLGHSTAKLTLDTYGHWMGTDADRAAIARVNAAFGDTVPATYGDTTGTRAGRDSDSTGGIQGRAGL</sequence>
<evidence type="ECO:0000259" key="8">
    <source>
        <dbReference type="PROSITE" id="PS51900"/>
    </source>
</evidence>
<feature type="region of interest" description="Disordered" evidence="6">
    <location>
        <begin position="371"/>
        <end position="396"/>
    </location>
</feature>
<dbReference type="Pfam" id="PF22022">
    <property type="entry name" value="Phage_int_M"/>
    <property type="match status" value="1"/>
</dbReference>
<comment type="caution">
    <text evidence="9">The sequence shown here is derived from an EMBL/GenBank/DDBJ whole genome shotgun (WGS) entry which is preliminary data.</text>
</comment>
<dbReference type="Pfam" id="PF00589">
    <property type="entry name" value="Phage_integrase"/>
    <property type="match status" value="1"/>
</dbReference>
<accession>A0ABQ6ISC5</accession>
<name>A0ABQ6ISC5_9MICO</name>
<keyword evidence="4" id="KW-0233">DNA recombination</keyword>
<evidence type="ECO:0000256" key="2">
    <source>
        <dbReference type="ARBA" id="ARBA00022908"/>
    </source>
</evidence>
<protein>
    <submittedName>
        <fullName evidence="9">Site-specific integrase</fullName>
    </submittedName>
</protein>
<evidence type="ECO:0000256" key="5">
    <source>
        <dbReference type="PROSITE-ProRule" id="PRU01248"/>
    </source>
</evidence>
<dbReference type="PANTHER" id="PTHR30629">
    <property type="entry name" value="PROPHAGE INTEGRASE"/>
    <property type="match status" value="1"/>
</dbReference>
<keyword evidence="2" id="KW-0229">DNA integration</keyword>
<feature type="domain" description="Core-binding (CB)" evidence="8">
    <location>
        <begin position="56"/>
        <end position="137"/>
    </location>
</feature>
<dbReference type="InterPro" id="IPR053876">
    <property type="entry name" value="Phage_int_M"/>
</dbReference>
<dbReference type="InterPro" id="IPR050808">
    <property type="entry name" value="Phage_Integrase"/>
</dbReference>
<evidence type="ECO:0000313" key="10">
    <source>
        <dbReference type="Proteomes" id="UP001157126"/>
    </source>
</evidence>
<dbReference type="PANTHER" id="PTHR30629:SF2">
    <property type="entry name" value="PROPHAGE INTEGRASE INTS-RELATED"/>
    <property type="match status" value="1"/>
</dbReference>
<dbReference type="InterPro" id="IPR013762">
    <property type="entry name" value="Integrase-like_cat_sf"/>
</dbReference>
<dbReference type="Proteomes" id="UP001157126">
    <property type="component" value="Unassembled WGS sequence"/>
</dbReference>
<dbReference type="InterPro" id="IPR044068">
    <property type="entry name" value="CB"/>
</dbReference>
<comment type="similarity">
    <text evidence="1">Belongs to the 'phage' integrase family.</text>
</comment>
<evidence type="ECO:0000313" key="9">
    <source>
        <dbReference type="EMBL" id="GMA40812.1"/>
    </source>
</evidence>
<keyword evidence="10" id="KW-1185">Reference proteome</keyword>
<dbReference type="RefSeq" id="WP_284304450.1">
    <property type="nucleotide sequence ID" value="NZ_BSUO01000001.1"/>
</dbReference>
<proteinExistence type="inferred from homology"/>
<evidence type="ECO:0000256" key="1">
    <source>
        <dbReference type="ARBA" id="ARBA00008857"/>
    </source>
</evidence>
<evidence type="ECO:0000256" key="3">
    <source>
        <dbReference type="ARBA" id="ARBA00023125"/>
    </source>
</evidence>
<dbReference type="Gene3D" id="1.10.150.130">
    <property type="match status" value="1"/>
</dbReference>
<evidence type="ECO:0000259" key="7">
    <source>
        <dbReference type="PROSITE" id="PS51898"/>
    </source>
</evidence>
<dbReference type="PROSITE" id="PS51900">
    <property type="entry name" value="CB"/>
    <property type="match status" value="1"/>
</dbReference>
<feature type="domain" description="Tyr recombinase" evidence="7">
    <location>
        <begin position="163"/>
        <end position="359"/>
    </location>
</feature>
<organism evidence="9 10">
    <name type="scientific">Mobilicoccus caccae</name>
    <dbReference type="NCBI Taxonomy" id="1859295"/>
    <lineage>
        <taxon>Bacteria</taxon>
        <taxon>Bacillati</taxon>
        <taxon>Actinomycetota</taxon>
        <taxon>Actinomycetes</taxon>
        <taxon>Micrococcales</taxon>
        <taxon>Dermatophilaceae</taxon>
        <taxon>Mobilicoccus</taxon>
    </lineage>
</organism>
<evidence type="ECO:0000256" key="4">
    <source>
        <dbReference type="ARBA" id="ARBA00023172"/>
    </source>
</evidence>
<dbReference type="InterPro" id="IPR010998">
    <property type="entry name" value="Integrase_recombinase_N"/>
</dbReference>
<evidence type="ECO:0000256" key="6">
    <source>
        <dbReference type="SAM" id="MobiDB-lite"/>
    </source>
</evidence>
<reference evidence="10" key="1">
    <citation type="journal article" date="2019" name="Int. J. Syst. Evol. Microbiol.">
        <title>The Global Catalogue of Microorganisms (GCM) 10K type strain sequencing project: providing services to taxonomists for standard genome sequencing and annotation.</title>
        <authorList>
            <consortium name="The Broad Institute Genomics Platform"/>
            <consortium name="The Broad Institute Genome Sequencing Center for Infectious Disease"/>
            <person name="Wu L."/>
            <person name="Ma J."/>
        </authorList>
    </citation>
    <scope>NUCLEOTIDE SEQUENCE [LARGE SCALE GENOMIC DNA]</scope>
    <source>
        <strain evidence="10">NBRC 113072</strain>
    </source>
</reference>
<dbReference type="SUPFAM" id="SSF56349">
    <property type="entry name" value="DNA breaking-rejoining enzymes"/>
    <property type="match status" value="1"/>
</dbReference>
<dbReference type="PROSITE" id="PS51898">
    <property type="entry name" value="TYR_RECOMBINASE"/>
    <property type="match status" value="1"/>
</dbReference>
<dbReference type="Gene3D" id="1.10.443.10">
    <property type="entry name" value="Intergrase catalytic core"/>
    <property type="match status" value="1"/>
</dbReference>
<dbReference type="CDD" id="cd01189">
    <property type="entry name" value="INT_ICEBs1_C_like"/>
    <property type="match status" value="1"/>
</dbReference>
<gene>
    <name evidence="9" type="ORF">GCM10025883_28570</name>
</gene>
<dbReference type="InterPro" id="IPR011010">
    <property type="entry name" value="DNA_brk_join_enz"/>
</dbReference>
<dbReference type="InterPro" id="IPR002104">
    <property type="entry name" value="Integrase_catalytic"/>
</dbReference>